<accession>A0A1A9AP28</accession>
<feature type="region of interest" description="Disordered" evidence="1">
    <location>
        <begin position="1"/>
        <end position="40"/>
    </location>
</feature>
<evidence type="ECO:0000313" key="3">
    <source>
        <dbReference type="Proteomes" id="UP000078550"/>
    </source>
</evidence>
<dbReference type="Proteomes" id="UP000078550">
    <property type="component" value="Unassembled WGS sequence"/>
</dbReference>
<evidence type="ECO:0000313" key="2">
    <source>
        <dbReference type="EMBL" id="SBT57845.1"/>
    </source>
</evidence>
<feature type="compositionally biased region" description="Basic residues" evidence="1">
    <location>
        <begin position="21"/>
        <end position="40"/>
    </location>
</feature>
<reference evidence="3" key="1">
    <citation type="submission" date="2016-05" db="EMBL/GenBank/DDBJ databases">
        <authorList>
            <person name="Naeem Raeece"/>
        </authorList>
    </citation>
    <scope>NUCLEOTIDE SEQUENCE [LARGE SCALE GENOMIC DNA]</scope>
</reference>
<dbReference type="EMBL" id="FLRE01002017">
    <property type="protein sequence ID" value="SBT57845.1"/>
    <property type="molecule type" value="Genomic_DNA"/>
</dbReference>
<name>A0A1A9AP28_PLAOA</name>
<gene>
    <name evidence="2" type="ORF">POVWA2_081970</name>
</gene>
<organism evidence="2 3">
    <name type="scientific">Plasmodium ovale wallikeri</name>
    <dbReference type="NCBI Taxonomy" id="864142"/>
    <lineage>
        <taxon>Eukaryota</taxon>
        <taxon>Sar</taxon>
        <taxon>Alveolata</taxon>
        <taxon>Apicomplexa</taxon>
        <taxon>Aconoidasida</taxon>
        <taxon>Haemosporida</taxon>
        <taxon>Plasmodiidae</taxon>
        <taxon>Plasmodium</taxon>
        <taxon>Plasmodium (Plasmodium)</taxon>
    </lineage>
</organism>
<protein>
    <submittedName>
        <fullName evidence="2">Uncharacterized protein</fullName>
    </submittedName>
</protein>
<dbReference type="AlphaFoldDB" id="A0A1A9AP28"/>
<sequence>MTHLRKGRQKGALATNPQLLRKGKRGNFNRNKKKKKKKKKYMHIPLHAPGVSSHTSSFTVRTYICTYNNTLPSPFLQTLQDD</sequence>
<proteinExistence type="predicted"/>
<evidence type="ECO:0000256" key="1">
    <source>
        <dbReference type="SAM" id="MobiDB-lite"/>
    </source>
</evidence>